<dbReference type="EMBL" id="MU155130">
    <property type="protein sequence ID" value="KAF9486412.1"/>
    <property type="molecule type" value="Genomic_DNA"/>
</dbReference>
<feature type="non-terminal residue" evidence="1">
    <location>
        <position position="111"/>
    </location>
</feature>
<sequence length="111" mass="12493">MSALILEPRAKKLPQRGSLEKDSDIIETAYVTEEVPKLGAPLQSAGSGIGFSKAWKPVRILDLDAIATQPSVFDNPITLEIYRPPPQYENTHLCCARRWKERMRKRGNEGM</sequence>
<gene>
    <name evidence="1" type="ORF">BDN70DRAFT_869950</name>
</gene>
<name>A0A9P6D0J7_9AGAR</name>
<evidence type="ECO:0000313" key="1">
    <source>
        <dbReference type="EMBL" id="KAF9486412.1"/>
    </source>
</evidence>
<evidence type="ECO:0000313" key="2">
    <source>
        <dbReference type="Proteomes" id="UP000807469"/>
    </source>
</evidence>
<dbReference type="Proteomes" id="UP000807469">
    <property type="component" value="Unassembled WGS sequence"/>
</dbReference>
<keyword evidence="2" id="KW-1185">Reference proteome</keyword>
<accession>A0A9P6D0J7</accession>
<proteinExistence type="predicted"/>
<comment type="caution">
    <text evidence="1">The sequence shown here is derived from an EMBL/GenBank/DDBJ whole genome shotgun (WGS) entry which is preliminary data.</text>
</comment>
<protein>
    <submittedName>
        <fullName evidence="1">Uncharacterized protein</fullName>
    </submittedName>
</protein>
<dbReference type="OrthoDB" id="1935484at2759"/>
<reference evidence="1" key="1">
    <citation type="submission" date="2020-11" db="EMBL/GenBank/DDBJ databases">
        <authorList>
            <consortium name="DOE Joint Genome Institute"/>
            <person name="Ahrendt S."/>
            <person name="Riley R."/>
            <person name="Andreopoulos W."/>
            <person name="Labutti K."/>
            <person name="Pangilinan J."/>
            <person name="Ruiz-Duenas F.J."/>
            <person name="Barrasa J.M."/>
            <person name="Sanchez-Garcia M."/>
            <person name="Camarero S."/>
            <person name="Miyauchi S."/>
            <person name="Serrano A."/>
            <person name="Linde D."/>
            <person name="Babiker R."/>
            <person name="Drula E."/>
            <person name="Ayuso-Fernandez I."/>
            <person name="Pacheco R."/>
            <person name="Padilla G."/>
            <person name="Ferreira P."/>
            <person name="Barriuso J."/>
            <person name="Kellner H."/>
            <person name="Castanera R."/>
            <person name="Alfaro M."/>
            <person name="Ramirez L."/>
            <person name="Pisabarro A.G."/>
            <person name="Kuo A."/>
            <person name="Tritt A."/>
            <person name="Lipzen A."/>
            <person name="He G."/>
            <person name="Yan M."/>
            <person name="Ng V."/>
            <person name="Cullen D."/>
            <person name="Martin F."/>
            <person name="Rosso M.-N."/>
            <person name="Henrissat B."/>
            <person name="Hibbett D."/>
            <person name="Martinez A.T."/>
            <person name="Grigoriev I.V."/>
        </authorList>
    </citation>
    <scope>NUCLEOTIDE SEQUENCE</scope>
    <source>
        <strain evidence="1">CIRM-BRFM 674</strain>
    </source>
</reference>
<dbReference type="AlphaFoldDB" id="A0A9P6D0J7"/>
<organism evidence="1 2">
    <name type="scientific">Pholiota conissans</name>
    <dbReference type="NCBI Taxonomy" id="109636"/>
    <lineage>
        <taxon>Eukaryota</taxon>
        <taxon>Fungi</taxon>
        <taxon>Dikarya</taxon>
        <taxon>Basidiomycota</taxon>
        <taxon>Agaricomycotina</taxon>
        <taxon>Agaricomycetes</taxon>
        <taxon>Agaricomycetidae</taxon>
        <taxon>Agaricales</taxon>
        <taxon>Agaricineae</taxon>
        <taxon>Strophariaceae</taxon>
        <taxon>Pholiota</taxon>
    </lineage>
</organism>